<dbReference type="EMBL" id="BMMX01000003">
    <property type="protein sequence ID" value="GGK82132.1"/>
    <property type="molecule type" value="Genomic_DNA"/>
</dbReference>
<dbReference type="InterPro" id="IPR036291">
    <property type="entry name" value="NAD(P)-bd_dom_sf"/>
</dbReference>
<name>A0A8J3BYA0_9ACTN</name>
<comment type="similarity">
    <text evidence="1">Belongs to the short-chain dehydrogenases/reductases (SDR) family.</text>
</comment>
<dbReference type="Gene3D" id="3.40.50.720">
    <property type="entry name" value="NAD(P)-binding Rossmann-like Domain"/>
    <property type="match status" value="1"/>
</dbReference>
<dbReference type="PANTHER" id="PTHR43477">
    <property type="entry name" value="DIHYDROANTICAPSIN 7-DEHYDROGENASE"/>
    <property type="match status" value="1"/>
</dbReference>
<sequence>MSPTVAVVTGAAGGIGAATAHALAETGHRVHGIDLAWPRPPADDRIRACTVDVSDPDAVGRFFAELDDDLARDGAQLRVLANVAGTVLVKPFLDTTWEDYRGVIDVNLGGTLLCCRHAAARMPAGSAIVNVASISGHIGQTQHAVYAASKGSILALCRALAWEFAPMGIRVNSVSPGSVDTAMLRSDIDVEARRLGRSFDEVKAEREAEQSLGRWADPGEIASAIVFLAGGGATYVNGTDLLVDSGWVAR</sequence>
<feature type="domain" description="Ketoreductase" evidence="3">
    <location>
        <begin position="4"/>
        <end position="177"/>
    </location>
</feature>
<dbReference type="InterPro" id="IPR057326">
    <property type="entry name" value="KR_dom"/>
</dbReference>
<reference evidence="4" key="2">
    <citation type="submission" date="2020-09" db="EMBL/GenBank/DDBJ databases">
        <authorList>
            <person name="Sun Q."/>
            <person name="Zhou Y."/>
        </authorList>
    </citation>
    <scope>NUCLEOTIDE SEQUENCE</scope>
    <source>
        <strain evidence="4">CGMCC 4.7299</strain>
    </source>
</reference>
<dbReference type="GO" id="GO:0016491">
    <property type="term" value="F:oxidoreductase activity"/>
    <property type="evidence" value="ECO:0007669"/>
    <property type="project" value="UniProtKB-KW"/>
</dbReference>
<dbReference type="Pfam" id="PF13561">
    <property type="entry name" value="adh_short_C2"/>
    <property type="match status" value="1"/>
</dbReference>
<gene>
    <name evidence="4" type="ORF">GCM10012284_15190</name>
</gene>
<dbReference type="AlphaFoldDB" id="A0A8J3BYA0"/>
<keyword evidence="2" id="KW-0560">Oxidoreductase</keyword>
<evidence type="ECO:0000259" key="3">
    <source>
        <dbReference type="SMART" id="SM00822"/>
    </source>
</evidence>
<protein>
    <recommendedName>
        <fullName evidence="3">Ketoreductase domain-containing protein</fullName>
    </recommendedName>
</protein>
<evidence type="ECO:0000256" key="1">
    <source>
        <dbReference type="ARBA" id="ARBA00006484"/>
    </source>
</evidence>
<dbReference type="PROSITE" id="PS00061">
    <property type="entry name" value="ADH_SHORT"/>
    <property type="match status" value="1"/>
</dbReference>
<dbReference type="PANTHER" id="PTHR43477:SF1">
    <property type="entry name" value="DIHYDROANTICAPSIN 7-DEHYDROGENASE"/>
    <property type="match status" value="1"/>
</dbReference>
<comment type="caution">
    <text evidence="4">The sequence shown here is derived from an EMBL/GenBank/DDBJ whole genome shotgun (WGS) entry which is preliminary data.</text>
</comment>
<dbReference type="SMART" id="SM00822">
    <property type="entry name" value="PKS_KR"/>
    <property type="match status" value="1"/>
</dbReference>
<organism evidence="4 5">
    <name type="scientific">Mangrovihabitans endophyticus</name>
    <dbReference type="NCBI Taxonomy" id="1751298"/>
    <lineage>
        <taxon>Bacteria</taxon>
        <taxon>Bacillati</taxon>
        <taxon>Actinomycetota</taxon>
        <taxon>Actinomycetes</taxon>
        <taxon>Micromonosporales</taxon>
        <taxon>Micromonosporaceae</taxon>
        <taxon>Mangrovihabitans</taxon>
    </lineage>
</organism>
<dbReference type="SUPFAM" id="SSF51735">
    <property type="entry name" value="NAD(P)-binding Rossmann-fold domains"/>
    <property type="match status" value="1"/>
</dbReference>
<dbReference type="InterPro" id="IPR051122">
    <property type="entry name" value="SDR_DHRS6-like"/>
</dbReference>
<keyword evidence="5" id="KW-1185">Reference proteome</keyword>
<evidence type="ECO:0000313" key="4">
    <source>
        <dbReference type="EMBL" id="GGK82132.1"/>
    </source>
</evidence>
<dbReference type="InterPro" id="IPR002347">
    <property type="entry name" value="SDR_fam"/>
</dbReference>
<dbReference type="RefSeq" id="WP_189078359.1">
    <property type="nucleotide sequence ID" value="NZ_BMMX01000003.1"/>
</dbReference>
<evidence type="ECO:0000313" key="5">
    <source>
        <dbReference type="Proteomes" id="UP000656042"/>
    </source>
</evidence>
<reference evidence="4" key="1">
    <citation type="journal article" date="2014" name="Int. J. Syst. Evol. Microbiol.">
        <title>Complete genome sequence of Corynebacterium casei LMG S-19264T (=DSM 44701T), isolated from a smear-ripened cheese.</title>
        <authorList>
            <consortium name="US DOE Joint Genome Institute (JGI-PGF)"/>
            <person name="Walter F."/>
            <person name="Albersmeier A."/>
            <person name="Kalinowski J."/>
            <person name="Ruckert C."/>
        </authorList>
    </citation>
    <scope>NUCLEOTIDE SEQUENCE</scope>
    <source>
        <strain evidence="4">CGMCC 4.7299</strain>
    </source>
</reference>
<dbReference type="InterPro" id="IPR020904">
    <property type="entry name" value="Sc_DH/Rdtase_CS"/>
</dbReference>
<dbReference type="CDD" id="cd05233">
    <property type="entry name" value="SDR_c"/>
    <property type="match status" value="1"/>
</dbReference>
<evidence type="ECO:0000256" key="2">
    <source>
        <dbReference type="ARBA" id="ARBA00023002"/>
    </source>
</evidence>
<dbReference type="PRINTS" id="PR00081">
    <property type="entry name" value="GDHRDH"/>
</dbReference>
<dbReference type="PRINTS" id="PR00080">
    <property type="entry name" value="SDRFAMILY"/>
</dbReference>
<dbReference type="Proteomes" id="UP000656042">
    <property type="component" value="Unassembled WGS sequence"/>
</dbReference>
<proteinExistence type="inferred from homology"/>
<accession>A0A8J3BYA0</accession>
<dbReference type="FunFam" id="3.40.50.720:FF:000084">
    <property type="entry name" value="Short-chain dehydrogenase reductase"/>
    <property type="match status" value="1"/>
</dbReference>